<organism evidence="8 9">
    <name type="scientific">Heliomicrobium gestii</name>
    <name type="common">Heliobacterium gestii</name>
    <dbReference type="NCBI Taxonomy" id="2699"/>
    <lineage>
        <taxon>Bacteria</taxon>
        <taxon>Bacillati</taxon>
        <taxon>Bacillota</taxon>
        <taxon>Clostridia</taxon>
        <taxon>Eubacteriales</taxon>
        <taxon>Heliobacteriaceae</taxon>
        <taxon>Heliomicrobium</taxon>
    </lineage>
</organism>
<keyword evidence="3" id="KW-0963">Cytoplasm</keyword>
<dbReference type="AlphaFoldDB" id="A0A845LAG6"/>
<dbReference type="InterPro" id="IPR049740">
    <property type="entry name" value="CopZ"/>
</dbReference>
<comment type="subcellular location">
    <subcellularLocation>
        <location evidence="1">Cytoplasm</location>
    </subcellularLocation>
</comment>
<evidence type="ECO:0000313" key="8">
    <source>
        <dbReference type="EMBL" id="MZP42561.1"/>
    </source>
</evidence>
<reference evidence="8 9" key="1">
    <citation type="submission" date="2020-01" db="EMBL/GenBank/DDBJ databases">
        <title>Whole genome sequence of Heliobacterium gestii DSM 11169.</title>
        <authorList>
            <person name="Kyndt J.A."/>
            <person name="Meyer T.E."/>
        </authorList>
    </citation>
    <scope>NUCLEOTIDE SEQUENCE [LARGE SCALE GENOMIC DNA]</scope>
    <source>
        <strain evidence="8 9">DSM 11169</strain>
    </source>
</reference>
<dbReference type="Gene3D" id="3.30.70.100">
    <property type="match status" value="1"/>
</dbReference>
<dbReference type="InterPro" id="IPR017969">
    <property type="entry name" value="Heavy-metal-associated_CS"/>
</dbReference>
<gene>
    <name evidence="8" type="primary">copZ</name>
    <name evidence="8" type="ORF">GTO89_05860</name>
</gene>
<evidence type="ECO:0000256" key="6">
    <source>
        <dbReference type="ARBA" id="ARBA00023186"/>
    </source>
</evidence>
<keyword evidence="6" id="KW-0143">Chaperone</keyword>
<protein>
    <recommendedName>
        <fullName evidence="2">Copper chaperone CopZ</fullName>
    </recommendedName>
</protein>
<evidence type="ECO:0000256" key="1">
    <source>
        <dbReference type="ARBA" id="ARBA00004496"/>
    </source>
</evidence>
<comment type="caution">
    <text evidence="8">The sequence shown here is derived from an EMBL/GenBank/DDBJ whole genome shotgun (WGS) entry which is preliminary data.</text>
</comment>
<dbReference type="NCBIfam" id="NF033795">
    <property type="entry name" value="chaper_CopZ_Bs"/>
    <property type="match status" value="1"/>
</dbReference>
<dbReference type="PROSITE" id="PS50846">
    <property type="entry name" value="HMA_2"/>
    <property type="match status" value="1"/>
</dbReference>
<dbReference type="PANTHER" id="PTHR46594">
    <property type="entry name" value="P-TYPE CATION-TRANSPORTING ATPASE"/>
    <property type="match status" value="1"/>
</dbReference>
<evidence type="ECO:0000256" key="4">
    <source>
        <dbReference type="ARBA" id="ARBA00022723"/>
    </source>
</evidence>
<dbReference type="PANTHER" id="PTHR46594:SF4">
    <property type="entry name" value="P-TYPE CATION-TRANSPORTING ATPASE"/>
    <property type="match status" value="1"/>
</dbReference>
<dbReference type="InterPro" id="IPR006121">
    <property type="entry name" value="HMA_dom"/>
</dbReference>
<dbReference type="Pfam" id="PF00403">
    <property type="entry name" value="HMA"/>
    <property type="match status" value="1"/>
</dbReference>
<dbReference type="OrthoDB" id="9813965at2"/>
<proteinExistence type="predicted"/>
<evidence type="ECO:0000313" key="9">
    <source>
        <dbReference type="Proteomes" id="UP000471031"/>
    </source>
</evidence>
<keyword evidence="4" id="KW-0479">Metal-binding</keyword>
<dbReference type="InterPro" id="IPR006122">
    <property type="entry name" value="HMA_Cu_ion-bd"/>
</dbReference>
<dbReference type="GO" id="GO:0005737">
    <property type="term" value="C:cytoplasm"/>
    <property type="evidence" value="ECO:0007669"/>
    <property type="project" value="UniProtKB-SubCell"/>
</dbReference>
<dbReference type="PRINTS" id="PR00944">
    <property type="entry name" value="CUEXPORT"/>
</dbReference>
<dbReference type="GO" id="GO:0006825">
    <property type="term" value="P:copper ion transport"/>
    <property type="evidence" value="ECO:0007669"/>
    <property type="project" value="InterPro"/>
</dbReference>
<dbReference type="InterPro" id="IPR036163">
    <property type="entry name" value="HMA_dom_sf"/>
</dbReference>
<keyword evidence="9" id="KW-1185">Reference proteome</keyword>
<dbReference type="Proteomes" id="UP000471031">
    <property type="component" value="Unassembled WGS sequence"/>
</dbReference>
<evidence type="ECO:0000256" key="5">
    <source>
        <dbReference type="ARBA" id="ARBA00023008"/>
    </source>
</evidence>
<dbReference type="EMBL" id="WXEX01000004">
    <property type="protein sequence ID" value="MZP42561.1"/>
    <property type="molecule type" value="Genomic_DNA"/>
</dbReference>
<dbReference type="PROSITE" id="PS01047">
    <property type="entry name" value="HMA_1"/>
    <property type="match status" value="1"/>
</dbReference>
<sequence length="69" mass="7008">MTDVTLKVEGMSCGHCKAAVEKALKGLPGVATVAVDLAAKEVVVRFDGTVTGIDAIKSAIDDAGYDVVS</sequence>
<keyword evidence="5" id="KW-0186">Copper</keyword>
<evidence type="ECO:0000256" key="2">
    <source>
        <dbReference type="ARBA" id="ARBA00015313"/>
    </source>
</evidence>
<name>A0A845LAG6_HELGE</name>
<dbReference type="GO" id="GO:0005507">
    <property type="term" value="F:copper ion binding"/>
    <property type="evidence" value="ECO:0007669"/>
    <property type="project" value="InterPro"/>
</dbReference>
<dbReference type="RefSeq" id="WP_161261127.1">
    <property type="nucleotide sequence ID" value="NZ_JAFBDC010000003.1"/>
</dbReference>
<feature type="domain" description="HMA" evidence="7">
    <location>
        <begin position="2"/>
        <end position="68"/>
    </location>
</feature>
<dbReference type="SUPFAM" id="SSF55008">
    <property type="entry name" value="HMA, heavy metal-associated domain"/>
    <property type="match status" value="1"/>
</dbReference>
<evidence type="ECO:0000256" key="3">
    <source>
        <dbReference type="ARBA" id="ARBA00022490"/>
    </source>
</evidence>
<dbReference type="CDD" id="cd00371">
    <property type="entry name" value="HMA"/>
    <property type="match status" value="1"/>
</dbReference>
<dbReference type="NCBIfam" id="TIGR00003">
    <property type="entry name" value="copper ion binding protein"/>
    <property type="match status" value="1"/>
</dbReference>
<accession>A0A845LAG6</accession>
<dbReference type="InterPro" id="IPR000428">
    <property type="entry name" value="Cu-bd"/>
</dbReference>
<evidence type="ECO:0000259" key="7">
    <source>
        <dbReference type="PROSITE" id="PS50846"/>
    </source>
</evidence>
<dbReference type="FunFam" id="3.30.70.100:FF:000005">
    <property type="entry name" value="Copper-exporting P-type ATPase A"/>
    <property type="match status" value="1"/>
</dbReference>